<evidence type="ECO:0000313" key="2">
    <source>
        <dbReference type="EMBL" id="EGC29745.1"/>
    </source>
</evidence>
<dbReference type="RefSeq" id="XP_003293738.1">
    <property type="nucleotide sequence ID" value="XM_003293690.1"/>
</dbReference>
<dbReference type="eggNOG" id="ENOG502RE5Z">
    <property type="taxonomic scope" value="Eukaryota"/>
</dbReference>
<feature type="region of interest" description="Disordered" evidence="1">
    <location>
        <begin position="151"/>
        <end position="200"/>
    </location>
</feature>
<dbReference type="FunCoup" id="F1A242">
    <property type="interactions" value="374"/>
</dbReference>
<feature type="compositionally biased region" description="Low complexity" evidence="1">
    <location>
        <begin position="105"/>
        <end position="116"/>
    </location>
</feature>
<dbReference type="GeneID" id="10505051"/>
<dbReference type="KEGG" id="dpp:DICPUDRAFT_158635"/>
<evidence type="ECO:0000313" key="3">
    <source>
        <dbReference type="Proteomes" id="UP000001064"/>
    </source>
</evidence>
<dbReference type="OrthoDB" id="20912at2759"/>
<feature type="compositionally biased region" description="Acidic residues" evidence="1">
    <location>
        <begin position="563"/>
        <end position="573"/>
    </location>
</feature>
<evidence type="ECO:0000256" key="1">
    <source>
        <dbReference type="SAM" id="MobiDB-lite"/>
    </source>
</evidence>
<organism evidence="2 3">
    <name type="scientific">Dictyostelium purpureum</name>
    <name type="common">Slime mold</name>
    <dbReference type="NCBI Taxonomy" id="5786"/>
    <lineage>
        <taxon>Eukaryota</taxon>
        <taxon>Amoebozoa</taxon>
        <taxon>Evosea</taxon>
        <taxon>Eumycetozoa</taxon>
        <taxon>Dictyostelia</taxon>
        <taxon>Dictyosteliales</taxon>
        <taxon>Dictyosteliaceae</taxon>
        <taxon>Dictyostelium</taxon>
    </lineage>
</organism>
<keyword evidence="3" id="KW-1185">Reference proteome</keyword>
<dbReference type="AlphaFoldDB" id="F1A242"/>
<dbReference type="Proteomes" id="UP000001064">
    <property type="component" value="Unassembled WGS sequence"/>
</dbReference>
<name>F1A242_DICPU</name>
<dbReference type="GO" id="GO:0061575">
    <property type="term" value="F:cyclin-dependent protein serine/threonine kinase activator activity"/>
    <property type="evidence" value="ECO:0007669"/>
    <property type="project" value="InterPro"/>
</dbReference>
<feature type="compositionally biased region" description="Low complexity" evidence="1">
    <location>
        <begin position="151"/>
        <end position="194"/>
    </location>
</feature>
<dbReference type="EMBL" id="GL871396">
    <property type="protein sequence ID" value="EGC29745.1"/>
    <property type="molecule type" value="Genomic_DNA"/>
</dbReference>
<sequence length="596" mass="72696">MIKPFSKYRLISNNILFKPNLVLNNERFKTDNYSPSLKNLNSELKGYFDKLKNNKPKQQQQKQQQPEQEIKPNIDEVADKKIKKFSKFTFKNDNNNVYNDDKNNDYGNNNDRNSNNINKFYKNKSFDNNNIYNKKNDHKFNNNYNSNMNKFYNNKNDTYNNNNKYNNNNNNTYNNNNNNNRNNKYSKNNNFDSFNNKREKTEVNLPNANIELKYLQSINKINKQSDFWVEFKKELKERPQELFKNRENHLKYLKYFSTVTPEVQFLNYETWYRIRRINFLKNGGKEFLDCYNGDYIEAIISNFPQYNWKRFRFPTCPKSYWLKDENVIEYIEWLVKTTKKDINNKDDWHYISKKDFIRNHGQYLISEYETVNNIFLKYYPDHSWKSWLFEKFPKDYFEENENIKKFIIWLGQEILHFKTWEDYYNLKLSDFKKNNGFRIIKEFDKSVYLLVSEVLKDEYKWVPWKFRIIPKKYVNEQILLKYFDHLLKELGVETREQLIEYEKNDPTLVQRTEGTQIINEFGGSIEEAYKKLEVYRLRVEETIDEDDDEDSFDDNYEFDNLEDIFDDSDEDSTGQDQSVKESKKSKKRKINPLKLK</sequence>
<feature type="compositionally biased region" description="Low complexity" evidence="1">
    <location>
        <begin position="56"/>
        <end position="67"/>
    </location>
</feature>
<dbReference type="PANTHER" id="PTHR23401">
    <property type="entry name" value="CYCLIN DEPENDANT KINASE-5 ACTIVATOR"/>
    <property type="match status" value="1"/>
</dbReference>
<dbReference type="InterPro" id="IPR004944">
    <property type="entry name" value="CDK5_activator"/>
</dbReference>
<dbReference type="OMA" id="SIDEWHY"/>
<dbReference type="VEuPathDB" id="AmoebaDB:DICPUDRAFT_158635"/>
<reference evidence="3" key="1">
    <citation type="journal article" date="2011" name="Genome Biol.">
        <title>Comparative genomics of the social amoebae Dictyostelium discoideum and Dictyostelium purpureum.</title>
        <authorList>
            <consortium name="US DOE Joint Genome Institute (JGI-PGF)"/>
            <person name="Sucgang R."/>
            <person name="Kuo A."/>
            <person name="Tian X."/>
            <person name="Salerno W."/>
            <person name="Parikh A."/>
            <person name="Feasley C.L."/>
            <person name="Dalin E."/>
            <person name="Tu H."/>
            <person name="Huang E."/>
            <person name="Barry K."/>
            <person name="Lindquist E."/>
            <person name="Shapiro H."/>
            <person name="Bruce D."/>
            <person name="Schmutz J."/>
            <person name="Salamov A."/>
            <person name="Fey P."/>
            <person name="Gaudet P."/>
            <person name="Anjard C."/>
            <person name="Babu M.M."/>
            <person name="Basu S."/>
            <person name="Bushmanova Y."/>
            <person name="van der Wel H."/>
            <person name="Katoh-Kurasawa M."/>
            <person name="Dinh C."/>
            <person name="Coutinho P.M."/>
            <person name="Saito T."/>
            <person name="Elias M."/>
            <person name="Schaap P."/>
            <person name="Kay R.R."/>
            <person name="Henrissat B."/>
            <person name="Eichinger L."/>
            <person name="Rivero F."/>
            <person name="Putnam N.H."/>
            <person name="West C.M."/>
            <person name="Loomis W.F."/>
            <person name="Chisholm R.L."/>
            <person name="Shaulsky G."/>
            <person name="Strassmann J.E."/>
            <person name="Queller D.C."/>
            <person name="Kuspa A."/>
            <person name="Grigoriev I.V."/>
        </authorList>
    </citation>
    <scope>NUCLEOTIDE SEQUENCE [LARGE SCALE GENOMIC DNA]</scope>
    <source>
        <strain evidence="3">QSDP1</strain>
    </source>
</reference>
<accession>F1A242</accession>
<feature type="region of interest" description="Disordered" evidence="1">
    <location>
        <begin position="563"/>
        <end position="596"/>
    </location>
</feature>
<dbReference type="InParanoid" id="F1A242"/>
<feature type="region of interest" description="Disordered" evidence="1">
    <location>
        <begin position="54"/>
        <end position="74"/>
    </location>
</feature>
<dbReference type="GO" id="GO:0016533">
    <property type="term" value="C:protein kinase 5 complex"/>
    <property type="evidence" value="ECO:0007669"/>
    <property type="project" value="InterPro"/>
</dbReference>
<protein>
    <submittedName>
        <fullName evidence="2">Uncharacterized protein</fullName>
    </submittedName>
</protein>
<dbReference type="PANTHER" id="PTHR23401:SF0">
    <property type="entry name" value="CYCLIN-DEPENDENT KINASE 5 ACTIVATOR"/>
    <property type="match status" value="1"/>
</dbReference>
<feature type="compositionally biased region" description="Basic residues" evidence="1">
    <location>
        <begin position="583"/>
        <end position="596"/>
    </location>
</feature>
<proteinExistence type="predicted"/>
<gene>
    <name evidence="2" type="ORF">DICPUDRAFT_158635</name>
</gene>
<feature type="region of interest" description="Disordered" evidence="1">
    <location>
        <begin position="92"/>
        <end position="116"/>
    </location>
</feature>